<name>Q4UI75_THEAN</name>
<keyword evidence="1" id="KW-1133">Transmembrane helix</keyword>
<dbReference type="AlphaFoldDB" id="Q4UI75"/>
<proteinExistence type="predicted"/>
<evidence type="ECO:0000256" key="1">
    <source>
        <dbReference type="SAM" id="Phobius"/>
    </source>
</evidence>
<dbReference type="KEGG" id="tan:TA06195"/>
<dbReference type="VEuPathDB" id="PiroplasmaDB:TA06195"/>
<keyword evidence="1" id="KW-0812">Transmembrane</keyword>
<sequence length="172" mass="19455">MSIVLIIASGGIDPKSILSCFESDLSSEFIASFELVPFSFVLFEFFSLVTSCLLTVNSFFRFLKTFTNESSPFLTNFGTSVLANFILEFISEMSVPDPPSDSESSEKYLFNKINPCISHLQENCYHELTVDLLVSITLVNSLNNCREMNLKLIFKVCNMKVYKVLGILNFEF</sequence>
<accession>Q4UI75</accession>
<reference evidence="2 3" key="1">
    <citation type="journal article" date="2005" name="Science">
        <title>Genome of the host-cell transforming parasite Theileria annulata compared with T. parva.</title>
        <authorList>
            <person name="Pain A."/>
            <person name="Renauld H."/>
            <person name="Berriman M."/>
            <person name="Murphy L."/>
            <person name="Yeats C.A."/>
            <person name="Weir W."/>
            <person name="Kerhornou A."/>
            <person name="Aslett M."/>
            <person name="Bishop R."/>
            <person name="Bouchier C."/>
            <person name="Cochet M."/>
            <person name="Coulson R.M.R."/>
            <person name="Cronin A."/>
            <person name="de Villiers E.P."/>
            <person name="Fraser A."/>
            <person name="Fosker N."/>
            <person name="Gardner M."/>
            <person name="Goble A."/>
            <person name="Griffiths-Jones S."/>
            <person name="Harris D.E."/>
            <person name="Katzer F."/>
            <person name="Larke N."/>
            <person name="Lord A."/>
            <person name="Maser P."/>
            <person name="McKellar S."/>
            <person name="Mooney P."/>
            <person name="Morton F."/>
            <person name="Nene V."/>
            <person name="O'Neil S."/>
            <person name="Price C."/>
            <person name="Quail M.A."/>
            <person name="Rabbinowitsch E."/>
            <person name="Rawlings N.D."/>
            <person name="Rutter S."/>
            <person name="Saunders D."/>
            <person name="Seeger K."/>
            <person name="Shah T."/>
            <person name="Squares R."/>
            <person name="Squares S."/>
            <person name="Tivey A."/>
            <person name="Walker A.R."/>
            <person name="Woodward J."/>
            <person name="Dobbelaere D.A.E."/>
            <person name="Langsley G."/>
            <person name="Rajandream M.A."/>
            <person name="McKeever D."/>
            <person name="Shiels B."/>
            <person name="Tait A."/>
            <person name="Barrell B.G."/>
            <person name="Hall N."/>
        </authorList>
    </citation>
    <scope>NUCLEOTIDE SEQUENCE [LARGE SCALE GENOMIC DNA]</scope>
    <source>
        <strain evidence="3">Ankara</strain>
    </source>
</reference>
<evidence type="ECO:0000313" key="3">
    <source>
        <dbReference type="Proteomes" id="UP000001950"/>
    </source>
</evidence>
<dbReference type="Proteomes" id="UP000001950">
    <property type="component" value="Chromosome 1"/>
</dbReference>
<dbReference type="EMBL" id="CR940347">
    <property type="protein sequence ID" value="CAI73214.1"/>
    <property type="molecule type" value="Genomic_DNA"/>
</dbReference>
<organism evidence="2 3">
    <name type="scientific">Theileria annulata</name>
    <dbReference type="NCBI Taxonomy" id="5874"/>
    <lineage>
        <taxon>Eukaryota</taxon>
        <taxon>Sar</taxon>
        <taxon>Alveolata</taxon>
        <taxon>Apicomplexa</taxon>
        <taxon>Aconoidasida</taxon>
        <taxon>Piroplasmida</taxon>
        <taxon>Theileriidae</taxon>
        <taxon>Theileria</taxon>
    </lineage>
</organism>
<dbReference type="RefSeq" id="XP_953892.1">
    <property type="nucleotide sequence ID" value="XM_948799.1"/>
</dbReference>
<evidence type="ECO:0000313" key="2">
    <source>
        <dbReference type="EMBL" id="CAI73214.1"/>
    </source>
</evidence>
<gene>
    <name evidence="2" type="ORF">TA06195</name>
</gene>
<dbReference type="InParanoid" id="Q4UI75"/>
<keyword evidence="3" id="KW-1185">Reference proteome</keyword>
<feature type="transmembrane region" description="Helical" evidence="1">
    <location>
        <begin position="35"/>
        <end position="56"/>
    </location>
</feature>
<protein>
    <submittedName>
        <fullName evidence="2">Uncharacterized protein</fullName>
    </submittedName>
</protein>
<keyword evidence="1" id="KW-0472">Membrane</keyword>
<dbReference type="GeneID" id="3863709"/>